<keyword evidence="6" id="KW-0029">Amino-acid transport</keyword>
<dbReference type="GO" id="GO:0015807">
    <property type="term" value="P:L-amino acid transport"/>
    <property type="evidence" value="ECO:0007669"/>
    <property type="project" value="TreeGrafter"/>
</dbReference>
<gene>
    <name evidence="8" type="ORF">GHK24_06585</name>
</gene>
<evidence type="ECO:0000256" key="1">
    <source>
        <dbReference type="ARBA" id="ARBA00005417"/>
    </source>
</evidence>
<dbReference type="GO" id="GO:0015658">
    <property type="term" value="F:branched-chain amino acid transmembrane transporter activity"/>
    <property type="evidence" value="ECO:0007669"/>
    <property type="project" value="InterPro"/>
</dbReference>
<sequence length="261" mass="28259">MAPKSARTCRPWCSTIRASSKHIWEAPLLEVTGLRVAYGGIQAVRGINFHVAEGEMVALIGANGAGKTSTLKALARLLDAAGGSVRFRGKEITNLVPHELVTQGIALVPEGRGVFPRMTIVENLQMGAYCRSDQAEIEADIERMFSYFPRLKERARQLAGTMSGGEQQMLAIGRALMSRPKMLLLDEPSMGLAPIMVQKIFEVIRIVASEGMTTLLVEQNAKLALETSQRGYVMESGEITLSGEASALLADPKVRAAYLGE</sequence>
<organism evidence="8 9">
    <name type="scientific">Rhodocyclus tenuis</name>
    <name type="common">Rhodospirillum tenue</name>
    <dbReference type="NCBI Taxonomy" id="1066"/>
    <lineage>
        <taxon>Bacteria</taxon>
        <taxon>Pseudomonadati</taxon>
        <taxon>Pseudomonadota</taxon>
        <taxon>Betaproteobacteria</taxon>
        <taxon>Rhodocyclales</taxon>
        <taxon>Rhodocyclaceae</taxon>
        <taxon>Rhodocyclus</taxon>
    </lineage>
</organism>
<dbReference type="PROSITE" id="PS50893">
    <property type="entry name" value="ABC_TRANSPORTER_2"/>
    <property type="match status" value="1"/>
</dbReference>
<keyword evidence="4" id="KW-0547">Nucleotide-binding</keyword>
<dbReference type="PANTHER" id="PTHR43820">
    <property type="entry name" value="HIGH-AFFINITY BRANCHED-CHAIN AMINO ACID TRANSPORT ATP-BINDING PROTEIN LIVF"/>
    <property type="match status" value="1"/>
</dbReference>
<dbReference type="InterPro" id="IPR003593">
    <property type="entry name" value="AAA+_ATPase"/>
</dbReference>
<dbReference type="InterPro" id="IPR030660">
    <property type="entry name" value="ABC_branched_ATPase_LivF/BraG"/>
</dbReference>
<keyword evidence="3" id="KW-0472">Membrane</keyword>
<dbReference type="SMART" id="SM00382">
    <property type="entry name" value="AAA"/>
    <property type="match status" value="1"/>
</dbReference>
<name>A0A6L5JVN8_RHOTE</name>
<dbReference type="GO" id="GO:0016887">
    <property type="term" value="F:ATP hydrolysis activity"/>
    <property type="evidence" value="ECO:0007669"/>
    <property type="project" value="InterPro"/>
</dbReference>
<evidence type="ECO:0000313" key="9">
    <source>
        <dbReference type="Proteomes" id="UP000480275"/>
    </source>
</evidence>
<keyword evidence="3" id="KW-1003">Cell membrane</keyword>
<dbReference type="OrthoDB" id="9776369at2"/>
<protein>
    <submittedName>
        <fullName evidence="8">ATP-binding cassette domain-containing protein</fullName>
    </submittedName>
</protein>
<dbReference type="Pfam" id="PF00005">
    <property type="entry name" value="ABC_tran"/>
    <property type="match status" value="1"/>
</dbReference>
<comment type="similarity">
    <text evidence="1">Belongs to the ABC transporter superfamily.</text>
</comment>
<evidence type="ECO:0000313" key="8">
    <source>
        <dbReference type="EMBL" id="MQY51437.1"/>
    </source>
</evidence>
<comment type="caution">
    <text evidence="8">The sequence shown here is derived from an EMBL/GenBank/DDBJ whole genome shotgun (WGS) entry which is preliminary data.</text>
</comment>
<evidence type="ECO:0000259" key="7">
    <source>
        <dbReference type="PROSITE" id="PS50893"/>
    </source>
</evidence>
<proteinExistence type="inferred from homology"/>
<evidence type="ECO:0000256" key="3">
    <source>
        <dbReference type="ARBA" id="ARBA00022475"/>
    </source>
</evidence>
<dbReference type="PANTHER" id="PTHR43820:SF4">
    <property type="entry name" value="HIGH-AFFINITY BRANCHED-CHAIN AMINO ACID TRANSPORT ATP-BINDING PROTEIN LIVF"/>
    <property type="match status" value="1"/>
</dbReference>
<dbReference type="AlphaFoldDB" id="A0A6L5JVN8"/>
<keyword evidence="2" id="KW-0813">Transport</keyword>
<evidence type="ECO:0000256" key="4">
    <source>
        <dbReference type="ARBA" id="ARBA00022741"/>
    </source>
</evidence>
<dbReference type="CDD" id="cd03224">
    <property type="entry name" value="ABC_TM1139_LivF_branched"/>
    <property type="match status" value="1"/>
</dbReference>
<evidence type="ECO:0000256" key="5">
    <source>
        <dbReference type="ARBA" id="ARBA00022840"/>
    </source>
</evidence>
<dbReference type="GO" id="GO:0005524">
    <property type="term" value="F:ATP binding"/>
    <property type="evidence" value="ECO:0007669"/>
    <property type="project" value="UniProtKB-KW"/>
</dbReference>
<evidence type="ECO:0000256" key="2">
    <source>
        <dbReference type="ARBA" id="ARBA00022448"/>
    </source>
</evidence>
<reference evidence="8 9" key="1">
    <citation type="submission" date="2019-10" db="EMBL/GenBank/DDBJ databases">
        <title>Whole-genome sequence of the purple nonsulfur photosynthetic bacterium Rhodocyclus tenuis.</title>
        <authorList>
            <person name="Kyndt J.A."/>
            <person name="Meyer T.E."/>
        </authorList>
    </citation>
    <scope>NUCLEOTIDE SEQUENCE [LARGE SCALE GENOMIC DNA]</scope>
    <source>
        <strain evidence="8 9">DSM 110</strain>
    </source>
</reference>
<dbReference type="Gene3D" id="3.40.50.300">
    <property type="entry name" value="P-loop containing nucleotide triphosphate hydrolases"/>
    <property type="match status" value="1"/>
</dbReference>
<dbReference type="PROSITE" id="PS00211">
    <property type="entry name" value="ABC_TRANSPORTER_1"/>
    <property type="match status" value="1"/>
</dbReference>
<dbReference type="InterPro" id="IPR027417">
    <property type="entry name" value="P-loop_NTPase"/>
</dbReference>
<dbReference type="SUPFAM" id="SSF52540">
    <property type="entry name" value="P-loop containing nucleoside triphosphate hydrolases"/>
    <property type="match status" value="1"/>
</dbReference>
<dbReference type="InterPro" id="IPR003439">
    <property type="entry name" value="ABC_transporter-like_ATP-bd"/>
</dbReference>
<dbReference type="InterPro" id="IPR052156">
    <property type="entry name" value="BCAA_Transport_ATP-bd_LivF"/>
</dbReference>
<dbReference type="Proteomes" id="UP000480275">
    <property type="component" value="Unassembled WGS sequence"/>
</dbReference>
<accession>A0A6L5JVN8</accession>
<feature type="domain" description="ABC transporter" evidence="7">
    <location>
        <begin position="29"/>
        <end position="261"/>
    </location>
</feature>
<dbReference type="EMBL" id="WIXJ01000003">
    <property type="protein sequence ID" value="MQY51437.1"/>
    <property type="molecule type" value="Genomic_DNA"/>
</dbReference>
<evidence type="ECO:0000256" key="6">
    <source>
        <dbReference type="ARBA" id="ARBA00022970"/>
    </source>
</evidence>
<dbReference type="InterPro" id="IPR017871">
    <property type="entry name" value="ABC_transporter-like_CS"/>
</dbReference>
<dbReference type="PIRSF" id="PIRSF039137">
    <property type="entry name" value="ABC_branched_ATPase"/>
    <property type="match status" value="1"/>
</dbReference>
<keyword evidence="5 8" id="KW-0067">ATP-binding</keyword>